<organism evidence="1">
    <name type="scientific">Anguilla anguilla</name>
    <name type="common">European freshwater eel</name>
    <name type="synonym">Muraena anguilla</name>
    <dbReference type="NCBI Taxonomy" id="7936"/>
    <lineage>
        <taxon>Eukaryota</taxon>
        <taxon>Metazoa</taxon>
        <taxon>Chordata</taxon>
        <taxon>Craniata</taxon>
        <taxon>Vertebrata</taxon>
        <taxon>Euteleostomi</taxon>
        <taxon>Actinopterygii</taxon>
        <taxon>Neopterygii</taxon>
        <taxon>Teleostei</taxon>
        <taxon>Anguilliformes</taxon>
        <taxon>Anguillidae</taxon>
        <taxon>Anguilla</taxon>
    </lineage>
</organism>
<proteinExistence type="predicted"/>
<dbReference type="AlphaFoldDB" id="A0A0E9QFR2"/>
<protein>
    <submittedName>
        <fullName evidence="1">Uncharacterized protein</fullName>
    </submittedName>
</protein>
<evidence type="ECO:0000313" key="1">
    <source>
        <dbReference type="EMBL" id="JAH15317.1"/>
    </source>
</evidence>
<reference evidence="1" key="1">
    <citation type="submission" date="2014-11" db="EMBL/GenBank/DDBJ databases">
        <authorList>
            <person name="Amaro Gonzalez C."/>
        </authorList>
    </citation>
    <scope>NUCLEOTIDE SEQUENCE</scope>
</reference>
<name>A0A0E9QFR2_ANGAN</name>
<accession>A0A0E9QFR2</accession>
<sequence length="22" mass="2560">MTTNDSQLFTQPRITECKFIVS</sequence>
<reference evidence="1" key="2">
    <citation type="journal article" date="2015" name="Fish Shellfish Immunol.">
        <title>Early steps in the European eel (Anguilla anguilla)-Vibrio vulnificus interaction in the gills: Role of the RtxA13 toxin.</title>
        <authorList>
            <person name="Callol A."/>
            <person name="Pajuelo D."/>
            <person name="Ebbesson L."/>
            <person name="Teles M."/>
            <person name="MacKenzie S."/>
            <person name="Amaro C."/>
        </authorList>
    </citation>
    <scope>NUCLEOTIDE SEQUENCE</scope>
</reference>
<dbReference type="EMBL" id="GBXM01093260">
    <property type="protein sequence ID" value="JAH15317.1"/>
    <property type="molecule type" value="Transcribed_RNA"/>
</dbReference>